<protein>
    <submittedName>
        <fullName evidence="1">Uncharacterized protein</fullName>
    </submittedName>
</protein>
<organism evidence="1 2">
    <name type="scientific">Bacillus amyloliquefaciens</name>
    <name type="common">Bacillus velezensis</name>
    <dbReference type="NCBI Taxonomy" id="1390"/>
    <lineage>
        <taxon>Bacteria</taxon>
        <taxon>Bacillati</taxon>
        <taxon>Bacillota</taxon>
        <taxon>Bacilli</taxon>
        <taxon>Bacillales</taxon>
        <taxon>Bacillaceae</taxon>
        <taxon>Bacillus</taxon>
        <taxon>Bacillus amyloliquefaciens group</taxon>
    </lineage>
</organism>
<sequence>PLVEAALLSYHSASFMSTTFFKLFPKLFVVVCCSSATFNNIPRCLSINQAFFFKKERKRKPVYYL</sequence>
<reference evidence="1" key="1">
    <citation type="submission" date="2023-02" db="EMBL/GenBank/DDBJ databases">
        <title>Draft Whole-Genome Sequences of Bacillus Strains of Potential Probiotic for Poultry.</title>
        <authorList>
            <person name="Ma L.M."/>
            <person name="Lopez-Guerra N."/>
            <person name="Zhang G."/>
        </authorList>
    </citation>
    <scope>NUCLEOTIDE SEQUENCE</scope>
    <source>
        <strain evidence="1">OSU1013-24</strain>
    </source>
</reference>
<comment type="caution">
    <text evidence="1">The sequence shown here is derived from an EMBL/GenBank/DDBJ whole genome shotgun (WGS) entry which is preliminary data.</text>
</comment>
<dbReference type="EMBL" id="JARKHX010000013">
    <property type="protein sequence ID" value="MDF4196174.1"/>
    <property type="molecule type" value="Genomic_DNA"/>
</dbReference>
<proteinExistence type="predicted"/>
<name>A0AAP3YJD0_BACAM</name>
<feature type="non-terminal residue" evidence="1">
    <location>
        <position position="1"/>
    </location>
</feature>
<accession>A0AAP3YJD0</accession>
<dbReference type="Proteomes" id="UP001222377">
    <property type="component" value="Unassembled WGS sequence"/>
</dbReference>
<dbReference type="RefSeq" id="WP_421721937.1">
    <property type="nucleotide sequence ID" value="NZ_JARKHX010000013.1"/>
</dbReference>
<evidence type="ECO:0000313" key="2">
    <source>
        <dbReference type="Proteomes" id="UP001222377"/>
    </source>
</evidence>
<evidence type="ECO:0000313" key="1">
    <source>
        <dbReference type="EMBL" id="MDF4196174.1"/>
    </source>
</evidence>
<dbReference type="AlphaFoldDB" id="A0AAP3YJD0"/>
<gene>
    <name evidence="1" type="ORF">PV946_20815</name>
</gene>